<dbReference type="PANTHER" id="PTHR47643">
    <property type="entry name" value="TPR DOMAIN PROTEIN (AFU_ORTHOLOGUE AFUA_5G12710)"/>
    <property type="match status" value="1"/>
</dbReference>
<evidence type="ECO:0000259" key="1">
    <source>
        <dbReference type="PROSITE" id="PS50280"/>
    </source>
</evidence>
<dbReference type="InterPro" id="IPR046341">
    <property type="entry name" value="SET_dom_sf"/>
</dbReference>
<dbReference type="PANTHER" id="PTHR47643:SF2">
    <property type="entry name" value="TPR DOMAIN PROTEIN (AFU_ORTHOLOGUE AFUA_5G12710)"/>
    <property type="match status" value="1"/>
</dbReference>
<proteinExistence type="predicted"/>
<dbReference type="InterPro" id="IPR001214">
    <property type="entry name" value="SET_dom"/>
</dbReference>
<dbReference type="AlphaFoldDB" id="A0A8T2TET5"/>
<reference evidence="2" key="1">
    <citation type="submission" date="2021-08" db="EMBL/GenBank/DDBJ databases">
        <title>WGS assembly of Ceratopteris richardii.</title>
        <authorList>
            <person name="Marchant D.B."/>
            <person name="Chen G."/>
            <person name="Jenkins J."/>
            <person name="Shu S."/>
            <person name="Leebens-Mack J."/>
            <person name="Grimwood J."/>
            <person name="Schmutz J."/>
            <person name="Soltis P."/>
            <person name="Soltis D."/>
            <person name="Chen Z.-H."/>
        </authorList>
    </citation>
    <scope>NUCLEOTIDE SEQUENCE</scope>
    <source>
        <strain evidence="2">Whitten #5841</strain>
        <tissue evidence="2">Leaf</tissue>
    </source>
</reference>
<dbReference type="Pfam" id="PF00856">
    <property type="entry name" value="SET"/>
    <property type="match status" value="1"/>
</dbReference>
<sequence length="407" mass="45677">MYNVVELLRDAKSGRNPVCGEYVGPVIIGAAKDANMGRAILVNRDVEPGELLIVSKAIAHAEIKLDLPRPLDKRESVGEWERMWKTLHDLIVPQVLGRARSSELFQKQVSGLMLSTHGTEDISIPSIDLYSSADKETDMCATAVEGEEIFNVLDEDVHLELDADQINQAVERSSFLSLDSWGGLWFLPSFINHSCLPNACWMKIGEDALFARAARHLRKGDEVTVSYLGGETVAFPHRAYAARLRGFRCSCPRCLFEASEKFIENLGDREWVTMTTMCNISNAVKFYQLLESSVKLIEKLEWGFKNVASLWNDEGKQEWLRCSFAQAYKTCLAFRAFHGQAFAQDLEILIRAVHATIGASEEFLDFLSPFMWVHPQLEAAIAPMCLCLYGEQSSASLREILGVEMEN</sequence>
<feature type="domain" description="SET" evidence="1">
    <location>
        <begin position="16"/>
        <end position="228"/>
    </location>
</feature>
<gene>
    <name evidence="2" type="ORF">KP509_14G081400</name>
</gene>
<dbReference type="OrthoDB" id="1028014at2759"/>
<name>A0A8T2TET5_CERRI</name>
<dbReference type="EMBL" id="CM035419">
    <property type="protein sequence ID" value="KAH7416223.1"/>
    <property type="molecule type" value="Genomic_DNA"/>
</dbReference>
<dbReference type="CDD" id="cd20071">
    <property type="entry name" value="SET_SMYD"/>
    <property type="match status" value="1"/>
</dbReference>
<comment type="caution">
    <text evidence="2">The sequence shown here is derived from an EMBL/GenBank/DDBJ whole genome shotgun (WGS) entry which is preliminary data.</text>
</comment>
<organism evidence="2 3">
    <name type="scientific">Ceratopteris richardii</name>
    <name type="common">Triangle waterfern</name>
    <dbReference type="NCBI Taxonomy" id="49495"/>
    <lineage>
        <taxon>Eukaryota</taxon>
        <taxon>Viridiplantae</taxon>
        <taxon>Streptophyta</taxon>
        <taxon>Embryophyta</taxon>
        <taxon>Tracheophyta</taxon>
        <taxon>Polypodiopsida</taxon>
        <taxon>Polypodiidae</taxon>
        <taxon>Polypodiales</taxon>
        <taxon>Pteridineae</taxon>
        <taxon>Pteridaceae</taxon>
        <taxon>Parkerioideae</taxon>
        <taxon>Ceratopteris</taxon>
    </lineage>
</organism>
<evidence type="ECO:0000313" key="3">
    <source>
        <dbReference type="Proteomes" id="UP000825935"/>
    </source>
</evidence>
<dbReference type="Gene3D" id="2.170.270.10">
    <property type="entry name" value="SET domain"/>
    <property type="match status" value="1"/>
</dbReference>
<dbReference type="InterPro" id="IPR053209">
    <property type="entry name" value="Gramillin-biosynth_MTr"/>
</dbReference>
<dbReference type="Proteomes" id="UP000825935">
    <property type="component" value="Chromosome 14"/>
</dbReference>
<evidence type="ECO:0000313" key="2">
    <source>
        <dbReference type="EMBL" id="KAH7416223.1"/>
    </source>
</evidence>
<accession>A0A8T2TET5</accession>
<protein>
    <recommendedName>
        <fullName evidence="1">SET domain-containing protein</fullName>
    </recommendedName>
</protein>
<dbReference type="SUPFAM" id="SSF82199">
    <property type="entry name" value="SET domain"/>
    <property type="match status" value="1"/>
</dbReference>
<dbReference type="PROSITE" id="PS50280">
    <property type="entry name" value="SET"/>
    <property type="match status" value="1"/>
</dbReference>
<keyword evidence="3" id="KW-1185">Reference proteome</keyword>